<evidence type="ECO:0000313" key="2">
    <source>
        <dbReference type="Proteomes" id="UP001549184"/>
    </source>
</evidence>
<dbReference type="Proteomes" id="UP001549184">
    <property type="component" value="Unassembled WGS sequence"/>
</dbReference>
<keyword evidence="2" id="KW-1185">Reference proteome</keyword>
<reference evidence="1 2" key="1">
    <citation type="submission" date="2024-06" db="EMBL/GenBank/DDBJ databases">
        <title>Sorghum-associated microbial communities from plants grown in Nebraska, USA.</title>
        <authorList>
            <person name="Schachtman D."/>
        </authorList>
    </citation>
    <scope>NUCLEOTIDE SEQUENCE [LARGE SCALE GENOMIC DNA]</scope>
    <source>
        <strain evidence="1 2">1073</strain>
    </source>
</reference>
<evidence type="ECO:0000313" key="1">
    <source>
        <dbReference type="EMBL" id="MET3650659.1"/>
    </source>
</evidence>
<gene>
    <name evidence="1" type="ORF">ABIC75_000361</name>
</gene>
<dbReference type="RefSeq" id="WP_354012149.1">
    <property type="nucleotide sequence ID" value="NZ_JBEPMU010000001.1"/>
</dbReference>
<protein>
    <submittedName>
        <fullName evidence="1">Uncharacterized protein</fullName>
    </submittedName>
</protein>
<name>A0ABV2JS05_9GAMM</name>
<dbReference type="EMBL" id="JBEPMU010000001">
    <property type="protein sequence ID" value="MET3650659.1"/>
    <property type="molecule type" value="Genomic_DNA"/>
</dbReference>
<sequence length="56" mass="6180">MTAFQVEMIVFAGQQCERHMALESAYVSAGMFLDAAECAEVAEQESAYAFELARRA</sequence>
<comment type="caution">
    <text evidence="1">The sequence shown here is derived from an EMBL/GenBank/DDBJ whole genome shotgun (WGS) entry which is preliminary data.</text>
</comment>
<organism evidence="1 2">
    <name type="scientific">Dyella japonica</name>
    <dbReference type="NCBI Taxonomy" id="231455"/>
    <lineage>
        <taxon>Bacteria</taxon>
        <taxon>Pseudomonadati</taxon>
        <taxon>Pseudomonadota</taxon>
        <taxon>Gammaproteobacteria</taxon>
        <taxon>Lysobacterales</taxon>
        <taxon>Rhodanobacteraceae</taxon>
        <taxon>Dyella</taxon>
    </lineage>
</organism>
<accession>A0ABV2JS05</accession>
<proteinExistence type="predicted"/>